<keyword evidence="3" id="KW-0732">Signal</keyword>
<name>A0ABU5IL72_9BURK</name>
<proteinExistence type="inferred from homology"/>
<feature type="chain" id="PRO_5046079858" evidence="3">
    <location>
        <begin position="26"/>
        <end position="274"/>
    </location>
</feature>
<keyword evidence="6" id="KW-1185">Reference proteome</keyword>
<accession>A0ABU5IL72</accession>
<dbReference type="NCBIfam" id="TIGR01730">
    <property type="entry name" value="RND_mfp"/>
    <property type="match status" value="1"/>
</dbReference>
<organism evidence="5 6">
    <name type="scientific">Azohydromonas lata</name>
    <dbReference type="NCBI Taxonomy" id="45677"/>
    <lineage>
        <taxon>Bacteria</taxon>
        <taxon>Pseudomonadati</taxon>
        <taxon>Pseudomonadota</taxon>
        <taxon>Betaproteobacteria</taxon>
        <taxon>Burkholderiales</taxon>
        <taxon>Sphaerotilaceae</taxon>
        <taxon>Azohydromonas</taxon>
    </lineage>
</organism>
<sequence length="274" mass="28696">MKCSALGAVVLGILGWAALAAPACAADAVKPSPPSVAAAPAPPPAGTAPSLDKREIRAQLMPRRYTTLAAEIGAKVSRLPVAEGGRFNAGQVLVGFDCTLQQAQLNKAKAALDAADKTWSANKRLAELNSVGKVELDVSEAEVAKNRAEVASNQAVLSKCAATAPFAGRVAEQKVREQQYVQAGQALLEILDDSVLELEFIVPSKWLAWVTPGTRFEVAIDETGKTYPAKVQRMGARVDPVSQSIKISAAIDGRFSELVAGMSGRVLMAPPAGR</sequence>
<dbReference type="SUPFAM" id="SSF111369">
    <property type="entry name" value="HlyD-like secretion proteins"/>
    <property type="match status" value="1"/>
</dbReference>
<dbReference type="Proteomes" id="UP001293718">
    <property type="component" value="Unassembled WGS sequence"/>
</dbReference>
<dbReference type="PANTHER" id="PTHR30469:SF15">
    <property type="entry name" value="HLYD FAMILY OF SECRETION PROTEINS"/>
    <property type="match status" value="1"/>
</dbReference>
<feature type="region of interest" description="Disordered" evidence="2">
    <location>
        <begin position="32"/>
        <end position="51"/>
    </location>
</feature>
<dbReference type="Gene3D" id="2.40.30.170">
    <property type="match status" value="1"/>
</dbReference>
<evidence type="ECO:0000259" key="4">
    <source>
        <dbReference type="Pfam" id="PF25876"/>
    </source>
</evidence>
<evidence type="ECO:0000313" key="5">
    <source>
        <dbReference type="EMBL" id="MDZ5459649.1"/>
    </source>
</evidence>
<dbReference type="InterPro" id="IPR006143">
    <property type="entry name" value="RND_pump_MFP"/>
</dbReference>
<feature type="signal peptide" evidence="3">
    <location>
        <begin position="1"/>
        <end position="25"/>
    </location>
</feature>
<evidence type="ECO:0000256" key="1">
    <source>
        <dbReference type="ARBA" id="ARBA00009477"/>
    </source>
</evidence>
<evidence type="ECO:0000256" key="2">
    <source>
        <dbReference type="SAM" id="MobiDB-lite"/>
    </source>
</evidence>
<evidence type="ECO:0000313" key="6">
    <source>
        <dbReference type="Proteomes" id="UP001293718"/>
    </source>
</evidence>
<gene>
    <name evidence="5" type="ORF">SM757_24020</name>
</gene>
<dbReference type="EMBL" id="JAXOJX010000048">
    <property type="protein sequence ID" value="MDZ5459649.1"/>
    <property type="molecule type" value="Genomic_DNA"/>
</dbReference>
<evidence type="ECO:0000256" key="3">
    <source>
        <dbReference type="SAM" id="SignalP"/>
    </source>
</evidence>
<feature type="domain" description="Multidrug resistance protein MdtA-like alpha-helical hairpin" evidence="4">
    <location>
        <begin position="101"/>
        <end position="158"/>
    </location>
</feature>
<reference evidence="5 6" key="1">
    <citation type="submission" date="2023-11" db="EMBL/GenBank/DDBJ databases">
        <title>Draft genome of Azohydromonas lata strain H1 (DSM1123), a polyhydroxyalkanoate producer.</title>
        <authorList>
            <person name="Traversa D."/>
            <person name="D'Addabbo P."/>
            <person name="Pazzani C."/>
            <person name="Manzari C."/>
            <person name="Chiara M."/>
            <person name="Scrascia M."/>
        </authorList>
    </citation>
    <scope>NUCLEOTIDE SEQUENCE [LARGE SCALE GENOMIC DNA]</scope>
    <source>
        <strain evidence="5 6">H1</strain>
    </source>
</reference>
<dbReference type="Pfam" id="PF25876">
    <property type="entry name" value="HH_MFP_RND"/>
    <property type="match status" value="1"/>
</dbReference>
<comment type="similarity">
    <text evidence="1">Belongs to the membrane fusion protein (MFP) (TC 8.A.1) family.</text>
</comment>
<protein>
    <submittedName>
        <fullName evidence="5">Efflux RND transporter periplasmic adaptor subunit</fullName>
    </submittedName>
</protein>
<comment type="caution">
    <text evidence="5">The sequence shown here is derived from an EMBL/GenBank/DDBJ whole genome shotgun (WGS) entry which is preliminary data.</text>
</comment>
<dbReference type="PANTHER" id="PTHR30469">
    <property type="entry name" value="MULTIDRUG RESISTANCE PROTEIN MDTA"/>
    <property type="match status" value="1"/>
</dbReference>
<dbReference type="InterPro" id="IPR058624">
    <property type="entry name" value="MdtA-like_HH"/>
</dbReference>
<dbReference type="RefSeq" id="WP_322467332.1">
    <property type="nucleotide sequence ID" value="NZ_JAXOJX010000048.1"/>
</dbReference>
<dbReference type="Gene3D" id="1.10.287.470">
    <property type="entry name" value="Helix hairpin bin"/>
    <property type="match status" value="1"/>
</dbReference>